<evidence type="ECO:0000313" key="8">
    <source>
        <dbReference type="Proteomes" id="UP001499990"/>
    </source>
</evidence>
<reference evidence="8" key="1">
    <citation type="journal article" date="2019" name="Int. J. Syst. Evol. Microbiol.">
        <title>The Global Catalogue of Microorganisms (GCM) 10K type strain sequencing project: providing services to taxonomists for standard genome sequencing and annotation.</title>
        <authorList>
            <consortium name="The Broad Institute Genomics Platform"/>
            <consortium name="The Broad Institute Genome Sequencing Center for Infectious Disease"/>
            <person name="Wu L."/>
            <person name="Ma J."/>
        </authorList>
    </citation>
    <scope>NUCLEOTIDE SEQUENCE [LARGE SCALE GENOMIC DNA]</scope>
    <source>
        <strain evidence="8">JCM 9651</strain>
    </source>
</reference>
<dbReference type="EMBL" id="BAAAYL010000001">
    <property type="protein sequence ID" value="GAA3374547.1"/>
    <property type="molecule type" value="Genomic_DNA"/>
</dbReference>
<dbReference type="PANTHER" id="PTHR47359">
    <property type="entry name" value="PEPTIDOGLYCAN DL-ENDOPEPTIDASE CWLO"/>
    <property type="match status" value="1"/>
</dbReference>
<gene>
    <name evidence="7" type="ORF">GCM10020367_38850</name>
</gene>
<keyword evidence="3" id="KW-0378">Hydrolase</keyword>
<accession>A0ABP6SEU0</accession>
<keyword evidence="5" id="KW-0175">Coiled coil</keyword>
<dbReference type="SUPFAM" id="SSF54001">
    <property type="entry name" value="Cysteine proteinases"/>
    <property type="match status" value="1"/>
</dbReference>
<evidence type="ECO:0000313" key="7">
    <source>
        <dbReference type="EMBL" id="GAA3374547.1"/>
    </source>
</evidence>
<dbReference type="InterPro" id="IPR051794">
    <property type="entry name" value="PG_Endopeptidase_C40"/>
</dbReference>
<organism evidence="7 8">
    <name type="scientific">Streptomyces sannanensis</name>
    <dbReference type="NCBI Taxonomy" id="285536"/>
    <lineage>
        <taxon>Bacteria</taxon>
        <taxon>Bacillati</taxon>
        <taxon>Actinomycetota</taxon>
        <taxon>Actinomycetes</taxon>
        <taxon>Kitasatosporales</taxon>
        <taxon>Streptomycetaceae</taxon>
        <taxon>Streptomyces</taxon>
    </lineage>
</organism>
<keyword evidence="2" id="KW-0645">Protease</keyword>
<feature type="coiled-coil region" evidence="5">
    <location>
        <begin position="165"/>
        <end position="202"/>
    </location>
</feature>
<dbReference type="PROSITE" id="PS51935">
    <property type="entry name" value="NLPC_P60"/>
    <property type="match status" value="1"/>
</dbReference>
<dbReference type="InterPro" id="IPR000064">
    <property type="entry name" value="NLP_P60_dom"/>
</dbReference>
<name>A0ABP6SEU0_9ACTN</name>
<feature type="domain" description="NlpC/P60" evidence="6">
    <location>
        <begin position="236"/>
        <end position="353"/>
    </location>
</feature>
<evidence type="ECO:0000256" key="4">
    <source>
        <dbReference type="ARBA" id="ARBA00022807"/>
    </source>
</evidence>
<dbReference type="PANTHER" id="PTHR47359:SF3">
    <property type="entry name" value="NLP_P60 DOMAIN-CONTAINING PROTEIN-RELATED"/>
    <property type="match status" value="1"/>
</dbReference>
<dbReference type="Pfam" id="PF00877">
    <property type="entry name" value="NLPC_P60"/>
    <property type="match status" value="1"/>
</dbReference>
<dbReference type="Proteomes" id="UP001499990">
    <property type="component" value="Unassembled WGS sequence"/>
</dbReference>
<evidence type="ECO:0000256" key="5">
    <source>
        <dbReference type="SAM" id="Coils"/>
    </source>
</evidence>
<evidence type="ECO:0000256" key="3">
    <source>
        <dbReference type="ARBA" id="ARBA00022801"/>
    </source>
</evidence>
<keyword evidence="8" id="KW-1185">Reference proteome</keyword>
<proteinExistence type="inferred from homology"/>
<comment type="caution">
    <text evidence="7">The sequence shown here is derived from an EMBL/GenBank/DDBJ whole genome shotgun (WGS) entry which is preliminary data.</text>
</comment>
<dbReference type="InterPro" id="IPR038765">
    <property type="entry name" value="Papain-like_cys_pep_sf"/>
</dbReference>
<evidence type="ECO:0000256" key="2">
    <source>
        <dbReference type="ARBA" id="ARBA00022670"/>
    </source>
</evidence>
<sequence>MDALVAAHRKPRQHPLTGNAARTAVTLALAGVATGAFEGAGHASPGLTPAQVKARLDKLYHDAEIATERYNGTKEQAEATERSLDALRDEAARRTEGVNAARDALGSIATAQYRAGAMDPAVQLAFSPDPDRFLDDAALAERAGARQSTAVAGLQKKITEVRGLHATADRRLAELRSQQADLRTQKADIQRKIAEAERLLARLSPTERAAYESMGGHSTEAAVRADRGAPRAPVEAAGPRAVQAVAYAYEALGKPYIWGATGPYAFDCSGLTQAAWRSAGVSLPRTTYTQISAGTRVSRSELVPGDLVFFYSGISHVGLYIGDGKMIHAPRPGAPVRIAPIDQMPFAGASRPV</sequence>
<dbReference type="Gene3D" id="3.90.1720.10">
    <property type="entry name" value="endopeptidase domain like (from Nostoc punctiforme)"/>
    <property type="match status" value="1"/>
</dbReference>
<protein>
    <submittedName>
        <fullName evidence="7">C40 family peptidase</fullName>
    </submittedName>
</protein>
<keyword evidence="4" id="KW-0788">Thiol protease</keyword>
<evidence type="ECO:0000259" key="6">
    <source>
        <dbReference type="PROSITE" id="PS51935"/>
    </source>
</evidence>
<comment type="similarity">
    <text evidence="1">Belongs to the peptidase C40 family.</text>
</comment>
<evidence type="ECO:0000256" key="1">
    <source>
        <dbReference type="ARBA" id="ARBA00007074"/>
    </source>
</evidence>